<keyword evidence="3" id="KW-1185">Reference proteome</keyword>
<dbReference type="SMART" id="SM00327">
    <property type="entry name" value="VWA"/>
    <property type="match status" value="1"/>
</dbReference>
<evidence type="ECO:0000259" key="1">
    <source>
        <dbReference type="SMART" id="SM00327"/>
    </source>
</evidence>
<proteinExistence type="predicted"/>
<protein>
    <submittedName>
        <fullName evidence="2">VWA domain containing CoxE-like protein</fullName>
    </submittedName>
</protein>
<name>A0A1I3M0F4_9BACL</name>
<dbReference type="STRING" id="46223.SAMN05421852_102388"/>
<organism evidence="2 3">
    <name type="scientific">Thermoflavimicrobium dichotomicum</name>
    <dbReference type="NCBI Taxonomy" id="46223"/>
    <lineage>
        <taxon>Bacteria</taxon>
        <taxon>Bacillati</taxon>
        <taxon>Bacillota</taxon>
        <taxon>Bacilli</taxon>
        <taxon>Bacillales</taxon>
        <taxon>Thermoactinomycetaceae</taxon>
        <taxon>Thermoflavimicrobium</taxon>
    </lineage>
</organism>
<dbReference type="AlphaFoldDB" id="A0A1I3M0F4"/>
<gene>
    <name evidence="2" type="ORF">SAMN05421852_102388</name>
</gene>
<evidence type="ECO:0000313" key="2">
    <source>
        <dbReference type="EMBL" id="SFI90215.1"/>
    </source>
</evidence>
<dbReference type="InterPro" id="IPR008912">
    <property type="entry name" value="Uncharacterised_CoxE"/>
</dbReference>
<dbReference type="Pfam" id="PF05762">
    <property type="entry name" value="VWA_CoxE"/>
    <property type="match status" value="1"/>
</dbReference>
<reference evidence="2 3" key="1">
    <citation type="submission" date="2016-10" db="EMBL/GenBank/DDBJ databases">
        <authorList>
            <person name="de Groot N.N."/>
        </authorList>
    </citation>
    <scope>NUCLEOTIDE SEQUENCE [LARGE SCALE GENOMIC DNA]</scope>
    <source>
        <strain evidence="2 3">DSM 44778</strain>
    </source>
</reference>
<dbReference type="PANTHER" id="PTHR30634:SF16">
    <property type="entry name" value="OUTER-MEMBRANE LIPOPROTEIN LOLB"/>
    <property type="match status" value="1"/>
</dbReference>
<dbReference type="PANTHER" id="PTHR30634">
    <property type="entry name" value="OUTER MEMBRANE LOLAB LIPOPROTEIN INSERTION APPARATUS"/>
    <property type="match status" value="1"/>
</dbReference>
<dbReference type="InterPro" id="IPR050458">
    <property type="entry name" value="LolB"/>
</dbReference>
<dbReference type="InterPro" id="IPR036465">
    <property type="entry name" value="vWFA_dom_sf"/>
</dbReference>
<dbReference type="InterPro" id="IPR002035">
    <property type="entry name" value="VWF_A"/>
</dbReference>
<dbReference type="EMBL" id="FORR01000002">
    <property type="protein sequence ID" value="SFI90215.1"/>
    <property type="molecule type" value="Genomic_DNA"/>
</dbReference>
<accession>A0A1I3M0F4</accession>
<dbReference type="Proteomes" id="UP000199545">
    <property type="component" value="Unassembled WGS sequence"/>
</dbReference>
<sequence length="372" mass="42227">MDYREDPLRWRLILGKEIEQQPLFADMKPLEGAWAGMDQSLEFLYGENQSRRGGTGASSPYVAQWLKDIRTYFPTDTVSYLQKEAIEKKGLRQLLLEPETLEKLERNVELAATLIELKHLIPDQTKATARLVIQDTVANLRKKLEQKVAQTVIGAVSRESTPYIKTKQIDFAKTVRHNIKNYQPELNTFIPEKIYFYEQQNKLNDWNVIVCVDQSGSMGTSVVYSSIMGSIFASLNLFQTHLVFFDTEIADMTEYLTDPIDILFGIQLGGGTDINRAVQYCQGLITQPDKTIFILITDLYEGGNQNELLARLAKMREDQVKTLCLLALNDQGRASYDRVLAQEVANLGIPAFACTPNKLIDWVEKIFVGEAK</sequence>
<dbReference type="SUPFAM" id="SSF53300">
    <property type="entry name" value="vWA-like"/>
    <property type="match status" value="1"/>
</dbReference>
<feature type="domain" description="VWFA" evidence="1">
    <location>
        <begin position="205"/>
        <end position="364"/>
    </location>
</feature>
<evidence type="ECO:0000313" key="3">
    <source>
        <dbReference type="Proteomes" id="UP000199545"/>
    </source>
</evidence>
<dbReference type="RefSeq" id="WP_175482283.1">
    <property type="nucleotide sequence ID" value="NZ_FORR01000002.1"/>
</dbReference>
<dbReference type="Gene3D" id="3.40.50.410">
    <property type="entry name" value="von Willebrand factor, type A domain"/>
    <property type="match status" value="1"/>
</dbReference>